<evidence type="ECO:0000256" key="7">
    <source>
        <dbReference type="RuleBase" id="RU363000"/>
    </source>
</evidence>
<dbReference type="Proteomes" id="UP000008672">
    <property type="component" value="Unassembled WGS sequence"/>
</dbReference>
<evidence type="ECO:0000256" key="6">
    <source>
        <dbReference type="ARBA" id="ARBA00023136"/>
    </source>
</evidence>
<dbReference type="InParanoid" id="H2ZTK3"/>
<keyword evidence="4" id="KW-1133">Transmembrane helix</keyword>
<dbReference type="GO" id="GO:0042407">
    <property type="term" value="P:cristae formation"/>
    <property type="evidence" value="ECO:0007669"/>
    <property type="project" value="TreeGrafter"/>
</dbReference>
<feature type="region of interest" description="Disordered" evidence="9">
    <location>
        <begin position="120"/>
        <end position="154"/>
    </location>
</feature>
<evidence type="ECO:0000313" key="10">
    <source>
        <dbReference type="Ensembl" id="ENSLACP00000000724.1"/>
    </source>
</evidence>
<reference evidence="10" key="2">
    <citation type="submission" date="2025-08" db="UniProtKB">
        <authorList>
            <consortium name="Ensembl"/>
        </authorList>
    </citation>
    <scope>IDENTIFICATION</scope>
</reference>
<dbReference type="GeneTree" id="ENSGT00390000002313"/>
<dbReference type="Pfam" id="PF09731">
    <property type="entry name" value="Mitofilin"/>
    <property type="match status" value="1"/>
</dbReference>
<dbReference type="eggNOG" id="KOG1854">
    <property type="taxonomic scope" value="Eukaryota"/>
</dbReference>
<feature type="region of interest" description="Disordered" evidence="9">
    <location>
        <begin position="184"/>
        <end position="206"/>
    </location>
</feature>
<evidence type="ECO:0000256" key="3">
    <source>
        <dbReference type="ARBA" id="ARBA00022792"/>
    </source>
</evidence>
<dbReference type="PANTHER" id="PTHR15415:SF7">
    <property type="entry name" value="MICOS COMPLEX SUBUNIT MIC60"/>
    <property type="match status" value="1"/>
</dbReference>
<keyword evidence="11" id="KW-1185">Reference proteome</keyword>
<organism evidence="10 11">
    <name type="scientific">Latimeria chalumnae</name>
    <name type="common">Coelacanth</name>
    <dbReference type="NCBI Taxonomy" id="7897"/>
    <lineage>
        <taxon>Eukaryota</taxon>
        <taxon>Metazoa</taxon>
        <taxon>Chordata</taxon>
        <taxon>Craniata</taxon>
        <taxon>Vertebrata</taxon>
        <taxon>Euteleostomi</taxon>
        <taxon>Coelacanthiformes</taxon>
        <taxon>Coelacanthidae</taxon>
        <taxon>Latimeria</taxon>
    </lineage>
</organism>
<keyword evidence="8" id="KW-0175">Coiled coil</keyword>
<dbReference type="STRING" id="7897.ENSLACP00000000724"/>
<evidence type="ECO:0000256" key="4">
    <source>
        <dbReference type="ARBA" id="ARBA00022989"/>
    </source>
</evidence>
<dbReference type="EMBL" id="AFYH01197854">
    <property type="status" value="NOT_ANNOTATED_CDS"/>
    <property type="molecule type" value="Genomic_DNA"/>
</dbReference>
<dbReference type="Ensembl" id="ENSLACT00000000730.1">
    <property type="protein sequence ID" value="ENSLACP00000000724.1"/>
    <property type="gene ID" value="ENSLACG00000000649.1"/>
</dbReference>
<evidence type="ECO:0000256" key="2">
    <source>
        <dbReference type="ARBA" id="ARBA00022692"/>
    </source>
</evidence>
<proteinExistence type="inferred from homology"/>
<evidence type="ECO:0000313" key="11">
    <source>
        <dbReference type="Proteomes" id="UP000008672"/>
    </source>
</evidence>
<name>H2ZTK3_LATCH</name>
<reference evidence="11" key="1">
    <citation type="submission" date="2011-08" db="EMBL/GenBank/DDBJ databases">
        <title>The draft genome of Latimeria chalumnae.</title>
        <authorList>
            <person name="Di Palma F."/>
            <person name="Alfoldi J."/>
            <person name="Johnson J."/>
            <person name="Berlin A."/>
            <person name="Gnerre S."/>
            <person name="Jaffe D."/>
            <person name="MacCallum I."/>
            <person name="Young S."/>
            <person name="Walker B.J."/>
            <person name="Lander E."/>
            <person name="Lindblad-Toh K."/>
        </authorList>
    </citation>
    <scope>NUCLEOTIDE SEQUENCE [LARGE SCALE GENOMIC DNA]</scope>
    <source>
        <strain evidence="11">Wild caught</strain>
    </source>
</reference>
<dbReference type="InterPro" id="IPR019133">
    <property type="entry name" value="MIC60"/>
</dbReference>
<comment type="subcellular location">
    <subcellularLocation>
        <location evidence="7">Mitochondrion inner membrane</location>
        <topology evidence="7">Single-pass membrane protein</topology>
    </subcellularLocation>
</comment>
<dbReference type="PANTHER" id="PTHR15415">
    <property type="entry name" value="MITOFILIN"/>
    <property type="match status" value="1"/>
</dbReference>
<evidence type="ECO:0000256" key="8">
    <source>
        <dbReference type="SAM" id="Coils"/>
    </source>
</evidence>
<evidence type="ECO:0000256" key="1">
    <source>
        <dbReference type="ARBA" id="ARBA00010877"/>
    </source>
</evidence>
<gene>
    <name evidence="10" type="primary">IMMT</name>
</gene>
<evidence type="ECO:0000256" key="9">
    <source>
        <dbReference type="SAM" id="MobiDB-lite"/>
    </source>
</evidence>
<dbReference type="EMBL" id="AFYH01197853">
    <property type="status" value="NOT_ANNOTATED_CDS"/>
    <property type="molecule type" value="Genomic_DNA"/>
</dbReference>
<feature type="coiled-coil region" evidence="8">
    <location>
        <begin position="313"/>
        <end position="340"/>
    </location>
</feature>
<reference evidence="10" key="3">
    <citation type="submission" date="2025-09" db="UniProtKB">
        <authorList>
            <consortium name="Ensembl"/>
        </authorList>
    </citation>
    <scope>IDENTIFICATION</scope>
</reference>
<comment type="subunit">
    <text evidence="7">Component of the mitochondrial contact site and cristae organizing system (MICOS) complex.</text>
</comment>
<comment type="similarity">
    <text evidence="1 7">Belongs to the MICOS complex subunit Mic60 family.</text>
</comment>
<comment type="function">
    <text evidence="7">Component of the MICOS complex, a large protein complex of the mitochondrial inner membrane that plays crucial roles in the maintenance of crista junctions, inner membrane architecture, and formation of contact sites to the outer membrane.</text>
</comment>
<dbReference type="EMBL" id="AFYH01197855">
    <property type="status" value="NOT_ANNOTATED_CDS"/>
    <property type="molecule type" value="Genomic_DNA"/>
</dbReference>
<keyword evidence="2 7" id="KW-0812">Transmembrane</keyword>
<dbReference type="Bgee" id="ENSLACG00000000649">
    <property type="expression patterns" value="Expressed in muscle tissue and 6 other cell types or tissues"/>
</dbReference>
<accession>H2ZTK3</accession>
<dbReference type="HOGENOM" id="CLU_021851_0_0_1"/>
<protein>
    <recommendedName>
        <fullName evidence="7">MICOS complex subunit MIC60</fullName>
    </recommendedName>
    <alternativeName>
        <fullName evidence="7">Mitofilin</fullName>
    </alternativeName>
</protein>
<keyword evidence="5 7" id="KW-0496">Mitochondrion</keyword>
<sequence length="411" mass="45376">VSHCSKCLIAICDKCLCGKSPIRPLQPCRRYTTSGETGVSAGKIVGAGLLFVGGGLGGTILYAKWDPKFRESVEKSIPYSDKVFDVALGPAPSVVPKSRKCMKKVLLKFSNGLEDVPARDVMQESKWPKPKAKKEKQDKKETSPIPVQEQTAEAETSANVAQIISATVEAPSVPAPVIEEPEAVRGGHKVEEQHKPPVSDKSKSEPCEECAHEALPTIKERPPEEVAARLAEQEKAEQEKIACIVVYIFRALREKTVNDQVKTIYVSHSGLFKRQMHVFPCIFCCNIHAVSAEQKSIQWRSLEDVLKIRSKVVDEAADALLKAKEELEKLRAKIDDVKTTQIAGVKPHVLAAEQNLHNMFVDLDSIVKKVKTAQSEAKIVAQYKELVDEAKDQFQLELNSITPEVQPGWKG</sequence>
<evidence type="ECO:0000256" key="5">
    <source>
        <dbReference type="ARBA" id="ARBA00023128"/>
    </source>
</evidence>
<dbReference type="GO" id="GO:0061617">
    <property type="term" value="C:MICOS complex"/>
    <property type="evidence" value="ECO:0007669"/>
    <property type="project" value="TreeGrafter"/>
</dbReference>
<keyword evidence="3 7" id="KW-0999">Mitochondrion inner membrane</keyword>
<dbReference type="AlphaFoldDB" id="H2ZTK3"/>
<keyword evidence="6" id="KW-0472">Membrane</keyword>